<reference evidence="1" key="1">
    <citation type="submission" date="2021-06" db="EMBL/GenBank/DDBJ databases">
        <authorList>
            <person name="Hodson N. C."/>
            <person name="Mongue J. A."/>
            <person name="Jaron S. K."/>
        </authorList>
    </citation>
    <scope>NUCLEOTIDE SEQUENCE</scope>
</reference>
<keyword evidence="2" id="KW-1185">Reference proteome</keyword>
<feature type="non-terminal residue" evidence="1">
    <location>
        <position position="1"/>
    </location>
</feature>
<proteinExistence type="predicted"/>
<gene>
    <name evidence="1" type="ORF">AFUS01_LOCUS44840</name>
</gene>
<name>A0A8J2MBG8_9HEXA</name>
<organism evidence="1 2">
    <name type="scientific">Allacma fusca</name>
    <dbReference type="NCBI Taxonomy" id="39272"/>
    <lineage>
        <taxon>Eukaryota</taxon>
        <taxon>Metazoa</taxon>
        <taxon>Ecdysozoa</taxon>
        <taxon>Arthropoda</taxon>
        <taxon>Hexapoda</taxon>
        <taxon>Collembola</taxon>
        <taxon>Symphypleona</taxon>
        <taxon>Sminthuridae</taxon>
        <taxon>Allacma</taxon>
    </lineage>
</organism>
<comment type="caution">
    <text evidence="1">The sequence shown here is derived from an EMBL/GenBank/DDBJ whole genome shotgun (WGS) entry which is preliminary data.</text>
</comment>
<evidence type="ECO:0000313" key="1">
    <source>
        <dbReference type="EMBL" id="CAG7835475.1"/>
    </source>
</evidence>
<dbReference type="AlphaFoldDB" id="A0A8J2MBG8"/>
<dbReference type="Proteomes" id="UP000708208">
    <property type="component" value="Unassembled WGS sequence"/>
</dbReference>
<dbReference type="EMBL" id="CAJVCH010570635">
    <property type="protein sequence ID" value="CAG7835475.1"/>
    <property type="molecule type" value="Genomic_DNA"/>
</dbReference>
<protein>
    <submittedName>
        <fullName evidence="1">Uncharacterized protein</fullName>
    </submittedName>
</protein>
<evidence type="ECO:0000313" key="2">
    <source>
        <dbReference type="Proteomes" id="UP000708208"/>
    </source>
</evidence>
<sequence>IRRIPSFLKIACGPGSTNQLSNFPCRGPKIDLGFPSSFKIGVQLIKSGEVAKKISDSP</sequence>
<accession>A0A8J2MBG8</accession>